<evidence type="ECO:0000256" key="1">
    <source>
        <dbReference type="ARBA" id="ARBA00022741"/>
    </source>
</evidence>
<protein>
    <submittedName>
        <fullName evidence="6">5-oxoprolinase subunit PxpB</fullName>
        <ecNumber evidence="6">3.5.2.9</ecNumber>
    </submittedName>
    <submittedName>
        <fullName evidence="5">Allophanate hydrolase</fullName>
    </submittedName>
</protein>
<dbReference type="Proteomes" id="UP000621856">
    <property type="component" value="Unassembled WGS sequence"/>
</dbReference>
<keyword evidence="8" id="KW-1185">Reference proteome</keyword>
<evidence type="ECO:0000313" key="5">
    <source>
        <dbReference type="EMBL" id="GGH98549.1"/>
    </source>
</evidence>
<evidence type="ECO:0000259" key="4">
    <source>
        <dbReference type="SMART" id="SM00796"/>
    </source>
</evidence>
<evidence type="ECO:0000313" key="7">
    <source>
        <dbReference type="Proteomes" id="UP000621856"/>
    </source>
</evidence>
<dbReference type="InterPro" id="IPR003833">
    <property type="entry name" value="CT_C_D"/>
</dbReference>
<dbReference type="Gene3D" id="2.40.100.10">
    <property type="entry name" value="Cyclophilin-like"/>
    <property type="match status" value="1"/>
</dbReference>
<dbReference type="EMBL" id="BMGZ01000002">
    <property type="protein sequence ID" value="GGH98549.1"/>
    <property type="molecule type" value="Genomic_DNA"/>
</dbReference>
<reference evidence="5" key="1">
    <citation type="journal article" date="2014" name="Int. J. Syst. Evol. Microbiol.">
        <title>Complete genome sequence of Corynebacterium casei LMG S-19264T (=DSM 44701T), isolated from a smear-ripened cheese.</title>
        <authorList>
            <consortium name="US DOE Joint Genome Institute (JGI-PGF)"/>
            <person name="Walter F."/>
            <person name="Albersmeier A."/>
            <person name="Kalinowski J."/>
            <person name="Ruckert C."/>
        </authorList>
    </citation>
    <scope>NUCLEOTIDE SEQUENCE</scope>
    <source>
        <strain evidence="5">CGMCC 1.14984</strain>
    </source>
</reference>
<dbReference type="NCBIfam" id="TIGR00370">
    <property type="entry name" value="5-oxoprolinase subunit PxpB"/>
    <property type="match status" value="1"/>
</dbReference>
<organism evidence="5 7">
    <name type="scientific">Aquisalinus luteolus</name>
    <dbReference type="NCBI Taxonomy" id="1566827"/>
    <lineage>
        <taxon>Bacteria</taxon>
        <taxon>Pseudomonadati</taxon>
        <taxon>Pseudomonadota</taxon>
        <taxon>Alphaproteobacteria</taxon>
        <taxon>Parvularculales</taxon>
        <taxon>Parvularculaceae</taxon>
        <taxon>Aquisalinus</taxon>
    </lineage>
</organism>
<dbReference type="EC" id="3.5.2.9" evidence="6"/>
<feature type="domain" description="Carboxyltransferase" evidence="4">
    <location>
        <begin position="7"/>
        <end position="206"/>
    </location>
</feature>
<gene>
    <name evidence="6" type="primary">pxpB</name>
    <name evidence="6" type="ORF">FF098_011145</name>
    <name evidence="5" type="ORF">GCM10011355_22400</name>
</gene>
<evidence type="ECO:0000313" key="6">
    <source>
        <dbReference type="EMBL" id="NHK28462.1"/>
    </source>
</evidence>
<evidence type="ECO:0000256" key="3">
    <source>
        <dbReference type="ARBA" id="ARBA00022840"/>
    </source>
</evidence>
<dbReference type="GO" id="GO:0017168">
    <property type="term" value="F:5-oxoprolinase (ATP-hydrolyzing) activity"/>
    <property type="evidence" value="ECO:0007669"/>
    <property type="project" value="UniProtKB-EC"/>
</dbReference>
<keyword evidence="3" id="KW-0067">ATP-binding</keyword>
<sequence>MTDFTARTIRHGGDDWLIARYDASDPTTLSAALQTAASGLRDQGGWLDIVPGLAELCVRFDLMKEKPADALARFTAAAEKISSAAAGEGTIMDIPVCYGGEYGPDLEASAEKLGLSPDDLIALHGGEPFLVQMMGFAPGFAYCGQTPEALAIDRLSEPRRQVEAGSIGIAGRQTCLYSLSGPGGWPLIGRTPLKLFDAGRGEPFLLQAGQQVRFRAIDEAEFTRLAEGG</sequence>
<dbReference type="PANTHER" id="PTHR34698">
    <property type="entry name" value="5-OXOPROLINASE SUBUNIT B"/>
    <property type="match status" value="1"/>
</dbReference>
<dbReference type="SUPFAM" id="SSF160467">
    <property type="entry name" value="PH0987 N-terminal domain-like"/>
    <property type="match status" value="1"/>
</dbReference>
<reference evidence="6 8" key="2">
    <citation type="submission" date="2020-02" db="EMBL/GenBank/DDBJ databases">
        <title>Genome sequence of Parvularcula flava strain NH6-79.</title>
        <authorList>
            <person name="Abdul Karim M.H."/>
            <person name="Lam M.Q."/>
            <person name="Chen S.J."/>
            <person name="Yahya A."/>
            <person name="Shahir S."/>
            <person name="Shamsir M.S."/>
            <person name="Chong C.S."/>
        </authorList>
    </citation>
    <scope>NUCLEOTIDE SEQUENCE [LARGE SCALE GENOMIC DNA]</scope>
    <source>
        <strain evidence="6 8">NH6-79</strain>
    </source>
</reference>
<proteinExistence type="predicted"/>
<dbReference type="AlphaFoldDB" id="A0A8J3A7M9"/>
<name>A0A8J3A7M9_9PROT</name>
<keyword evidence="2 5" id="KW-0378">Hydrolase</keyword>
<keyword evidence="1" id="KW-0547">Nucleotide-binding</keyword>
<dbReference type="InterPro" id="IPR029000">
    <property type="entry name" value="Cyclophilin-like_dom_sf"/>
</dbReference>
<dbReference type="SUPFAM" id="SSF50891">
    <property type="entry name" value="Cyclophilin-like"/>
    <property type="match status" value="1"/>
</dbReference>
<dbReference type="PANTHER" id="PTHR34698:SF2">
    <property type="entry name" value="5-OXOPROLINASE SUBUNIT B"/>
    <property type="match status" value="1"/>
</dbReference>
<evidence type="ECO:0000256" key="2">
    <source>
        <dbReference type="ARBA" id="ARBA00022801"/>
    </source>
</evidence>
<dbReference type="InterPro" id="IPR010016">
    <property type="entry name" value="PxpB"/>
</dbReference>
<dbReference type="EMBL" id="VCJR02000002">
    <property type="protein sequence ID" value="NHK28462.1"/>
    <property type="molecule type" value="Genomic_DNA"/>
</dbReference>
<accession>A0A8J3A7M9</accession>
<dbReference type="Proteomes" id="UP000818603">
    <property type="component" value="Unassembled WGS sequence"/>
</dbReference>
<evidence type="ECO:0000313" key="8">
    <source>
        <dbReference type="Proteomes" id="UP000818603"/>
    </source>
</evidence>
<reference evidence="5" key="3">
    <citation type="submission" date="2020-09" db="EMBL/GenBank/DDBJ databases">
        <authorList>
            <person name="Sun Q."/>
            <person name="Zhou Y."/>
        </authorList>
    </citation>
    <scope>NUCLEOTIDE SEQUENCE</scope>
    <source>
        <strain evidence="5">CGMCC 1.14984</strain>
    </source>
</reference>
<dbReference type="GO" id="GO:0005524">
    <property type="term" value="F:ATP binding"/>
    <property type="evidence" value="ECO:0007669"/>
    <property type="project" value="UniProtKB-KW"/>
</dbReference>
<dbReference type="SMART" id="SM00796">
    <property type="entry name" value="AHS1"/>
    <property type="match status" value="1"/>
</dbReference>
<comment type="caution">
    <text evidence="5">The sequence shown here is derived from an EMBL/GenBank/DDBJ whole genome shotgun (WGS) entry which is preliminary data.</text>
</comment>
<dbReference type="RefSeq" id="WP_166426491.1">
    <property type="nucleotide sequence ID" value="NZ_BMGZ01000002.1"/>
</dbReference>
<dbReference type="Pfam" id="PF02682">
    <property type="entry name" value="CT_C_D"/>
    <property type="match status" value="1"/>
</dbReference>